<feature type="compositionally biased region" description="Basic and acidic residues" evidence="3">
    <location>
        <begin position="106"/>
        <end position="125"/>
    </location>
</feature>
<dbReference type="PRINTS" id="PR00423">
    <property type="entry name" value="CELLDVISFTSZ"/>
</dbReference>
<feature type="domain" description="Tubulin/FtsZ GTPase" evidence="5">
    <location>
        <begin position="244"/>
        <end position="473"/>
    </location>
</feature>
<dbReference type="InterPro" id="IPR003008">
    <property type="entry name" value="Tubulin_FtsZ_GTPase"/>
</dbReference>
<feature type="compositionally biased region" description="Basic and acidic residues" evidence="3">
    <location>
        <begin position="215"/>
        <end position="228"/>
    </location>
</feature>
<dbReference type="InterPro" id="IPR008280">
    <property type="entry name" value="Tub_FtsZ_C"/>
</dbReference>
<protein>
    <submittedName>
        <fullName evidence="6">Cell division protein</fullName>
    </submittedName>
</protein>
<dbReference type="PANTHER" id="PTHR30314">
    <property type="entry name" value="CELL DIVISION PROTEIN FTSZ-RELATED"/>
    <property type="match status" value="1"/>
</dbReference>
<evidence type="ECO:0000313" key="6">
    <source>
        <dbReference type="EMBL" id="KOO24685.1"/>
    </source>
</evidence>
<proteinExistence type="predicted"/>
<dbReference type="Gene3D" id="3.30.1330.20">
    <property type="entry name" value="Tubulin/FtsZ, C-terminal domain"/>
    <property type="match status" value="1"/>
</dbReference>
<dbReference type="OrthoDB" id="18707at2759"/>
<gene>
    <name evidence="6" type="ORF">Ctob_004371</name>
</gene>
<dbReference type="GO" id="GO:0005874">
    <property type="term" value="C:microtubule"/>
    <property type="evidence" value="ECO:0007669"/>
    <property type="project" value="InterPro"/>
</dbReference>
<dbReference type="SUPFAM" id="SSF55307">
    <property type="entry name" value="Tubulin C-terminal domain-like"/>
    <property type="match status" value="1"/>
</dbReference>
<dbReference type="InterPro" id="IPR017975">
    <property type="entry name" value="Tubulin_CS"/>
</dbReference>
<organism evidence="6 7">
    <name type="scientific">Chrysochromulina tobinii</name>
    <dbReference type="NCBI Taxonomy" id="1460289"/>
    <lineage>
        <taxon>Eukaryota</taxon>
        <taxon>Haptista</taxon>
        <taxon>Haptophyta</taxon>
        <taxon>Prymnesiophyceae</taxon>
        <taxon>Prymnesiales</taxon>
        <taxon>Chrysochromulinaceae</taxon>
        <taxon>Chrysochromulina</taxon>
    </lineage>
</organism>
<reference evidence="7" key="1">
    <citation type="journal article" date="2015" name="PLoS Genet.">
        <title>Genome Sequence and Transcriptome Analyses of Chrysochromulina tobin: Metabolic Tools for Enhanced Algal Fitness in the Prominent Order Prymnesiales (Haptophyceae).</title>
        <authorList>
            <person name="Hovde B.T."/>
            <person name="Deodato C.R."/>
            <person name="Hunsperger H.M."/>
            <person name="Ryken S.A."/>
            <person name="Yost W."/>
            <person name="Jha R.K."/>
            <person name="Patterson J."/>
            <person name="Monnat R.J. Jr."/>
            <person name="Barlow S.B."/>
            <person name="Starkenburg S.R."/>
            <person name="Cattolico R.A."/>
        </authorList>
    </citation>
    <scope>NUCLEOTIDE SEQUENCE</scope>
    <source>
        <strain evidence="7">CCMP291</strain>
    </source>
</reference>
<dbReference type="InterPro" id="IPR036525">
    <property type="entry name" value="Tubulin/FtsZ_GTPase_sf"/>
</dbReference>
<keyword evidence="2" id="KW-0342">GTP-binding</keyword>
<keyword evidence="6" id="KW-0132">Cell division</keyword>
<dbReference type="GO" id="GO:0032153">
    <property type="term" value="C:cell division site"/>
    <property type="evidence" value="ECO:0007669"/>
    <property type="project" value="TreeGrafter"/>
</dbReference>
<dbReference type="PROSITE" id="PS00227">
    <property type="entry name" value="TUBULIN"/>
    <property type="match status" value="1"/>
</dbReference>
<dbReference type="Pfam" id="PF00091">
    <property type="entry name" value="Tubulin"/>
    <property type="match status" value="1"/>
</dbReference>
<keyword evidence="4" id="KW-0732">Signal</keyword>
<feature type="compositionally biased region" description="Low complexity" evidence="3">
    <location>
        <begin position="527"/>
        <end position="546"/>
    </location>
</feature>
<evidence type="ECO:0000256" key="4">
    <source>
        <dbReference type="SAM" id="SignalP"/>
    </source>
</evidence>
<dbReference type="PROSITE" id="PS01135">
    <property type="entry name" value="FTSZ_2"/>
    <property type="match status" value="1"/>
</dbReference>
<dbReference type="InterPro" id="IPR045061">
    <property type="entry name" value="FtsZ/CetZ"/>
</dbReference>
<dbReference type="GO" id="GO:0005737">
    <property type="term" value="C:cytoplasm"/>
    <property type="evidence" value="ECO:0007669"/>
    <property type="project" value="TreeGrafter"/>
</dbReference>
<dbReference type="SMART" id="SM00864">
    <property type="entry name" value="Tubulin"/>
    <property type="match status" value="1"/>
</dbReference>
<name>A0A0M0JDY4_9EUKA</name>
<feature type="signal peptide" evidence="4">
    <location>
        <begin position="1"/>
        <end position="19"/>
    </location>
</feature>
<dbReference type="GO" id="GO:0005525">
    <property type="term" value="F:GTP binding"/>
    <property type="evidence" value="ECO:0007669"/>
    <property type="project" value="UniProtKB-KW"/>
</dbReference>
<feature type="region of interest" description="Disordered" evidence="3">
    <location>
        <begin position="101"/>
        <end position="125"/>
    </location>
</feature>
<evidence type="ECO:0000256" key="1">
    <source>
        <dbReference type="ARBA" id="ARBA00022741"/>
    </source>
</evidence>
<comment type="caution">
    <text evidence="6">The sequence shown here is derived from an EMBL/GenBank/DDBJ whole genome shotgun (WGS) entry which is preliminary data.</text>
</comment>
<dbReference type="GO" id="GO:0003924">
    <property type="term" value="F:GTPase activity"/>
    <property type="evidence" value="ECO:0007669"/>
    <property type="project" value="InterPro"/>
</dbReference>
<feature type="region of interest" description="Disordered" evidence="3">
    <location>
        <begin position="509"/>
        <end position="550"/>
    </location>
</feature>
<dbReference type="Gene3D" id="3.40.50.1440">
    <property type="entry name" value="Tubulin/FtsZ, GTPase domain"/>
    <property type="match status" value="1"/>
</dbReference>
<dbReference type="GO" id="GO:0007017">
    <property type="term" value="P:microtubule-based process"/>
    <property type="evidence" value="ECO:0007669"/>
    <property type="project" value="InterPro"/>
</dbReference>
<dbReference type="EMBL" id="JWZX01003067">
    <property type="protein sequence ID" value="KOO24685.1"/>
    <property type="molecule type" value="Genomic_DNA"/>
</dbReference>
<evidence type="ECO:0000256" key="2">
    <source>
        <dbReference type="ARBA" id="ARBA00023134"/>
    </source>
</evidence>
<dbReference type="GO" id="GO:0051301">
    <property type="term" value="P:cell division"/>
    <property type="evidence" value="ECO:0007669"/>
    <property type="project" value="UniProtKB-KW"/>
</dbReference>
<dbReference type="AlphaFoldDB" id="A0A0M0JDY4"/>
<keyword evidence="6" id="KW-0131">Cell cycle</keyword>
<keyword evidence="7" id="KW-1185">Reference proteome</keyword>
<dbReference type="PANTHER" id="PTHR30314:SF3">
    <property type="entry name" value="MITOCHONDRIAL DIVISION PROTEIN FSZA"/>
    <property type="match status" value="1"/>
</dbReference>
<feature type="chain" id="PRO_5005601654" evidence="4">
    <location>
        <begin position="20"/>
        <end position="661"/>
    </location>
</feature>
<keyword evidence="1" id="KW-0547">Nucleotide-binding</keyword>
<accession>A0A0M0JDY4</accession>
<dbReference type="SUPFAM" id="SSF52490">
    <property type="entry name" value="Tubulin nucleotide-binding domain-like"/>
    <property type="match status" value="1"/>
</dbReference>
<evidence type="ECO:0000259" key="5">
    <source>
        <dbReference type="SMART" id="SM00864"/>
    </source>
</evidence>
<evidence type="ECO:0000313" key="7">
    <source>
        <dbReference type="Proteomes" id="UP000037460"/>
    </source>
</evidence>
<evidence type="ECO:0000256" key="3">
    <source>
        <dbReference type="SAM" id="MobiDB-lite"/>
    </source>
</evidence>
<sequence length="661" mass="68657">MAPSYCWRLLALYLLTVEAASFGFSLAPQRPPSTTQRVPQLLAICESPDGSQAYARLKPFEIQIPNISEELLRKAKMAAFSGQITMKSLTHAIAAASALQPSASDGVEKAEETPAGDAKAESDVRGQVRVRARPIVAQAATLAPDHPAAAAATAAAGLLPDWEACLQAATEHECMLRLEPPQRLDEASAVRRRPAVLDDKPRPAQLEGKVTPAALDEKARPAARESGETRAAPSMAPKDMQLPKILIFGVGGGGGNTVARIPSALSSMLSGMGEAADSATSATLEMCLLNTDVQALTISAAAATRASADAAAASNSRNPRSEGAADAVVISSVQLGASSLRGLGAGGVPERARRAAEEEADAIRSRLIGADLVFLTAGMGGGTGSGAAPVVARLARESGALVVAVVSTPFGFEGGTRHDTAQAAIEELGKHVDVLVVVHNEKLIQILPDGLPLRDALHAADEVAAQAIVREVGEALSPLLVDDANVIFGTSIDPSLPDDEVIVSLIATGFAPPQQQPRRSSPPPSAMPSEIVSSSSPDAPSPGATPYDLFAYHPPQPKLLARDGASVAEESLRRYDEYLCERTYGEGVRAEPTPTTAPVPEARSGAIVGAQPRGGAAPTPTTAPTAEEQLEGARWYDSIVARKLKAERDAHEAAHDGRWGI</sequence>
<feature type="region of interest" description="Disordered" evidence="3">
    <location>
        <begin position="199"/>
        <end position="234"/>
    </location>
</feature>
<dbReference type="InterPro" id="IPR020805">
    <property type="entry name" value="Cell_div_FtsZ_CS"/>
</dbReference>
<dbReference type="Proteomes" id="UP000037460">
    <property type="component" value="Unassembled WGS sequence"/>
</dbReference>
<dbReference type="InterPro" id="IPR037103">
    <property type="entry name" value="Tubulin/FtsZ-like_C"/>
</dbReference>